<gene>
    <name evidence="5" type="ORF">CITCOLO1_LOCUS17882</name>
</gene>
<organism evidence="5 6">
    <name type="scientific">Citrullus colocynthis</name>
    <name type="common">colocynth</name>
    <dbReference type="NCBI Taxonomy" id="252529"/>
    <lineage>
        <taxon>Eukaryota</taxon>
        <taxon>Viridiplantae</taxon>
        <taxon>Streptophyta</taxon>
        <taxon>Embryophyta</taxon>
        <taxon>Tracheophyta</taxon>
        <taxon>Spermatophyta</taxon>
        <taxon>Magnoliopsida</taxon>
        <taxon>eudicotyledons</taxon>
        <taxon>Gunneridae</taxon>
        <taxon>Pentapetalae</taxon>
        <taxon>rosids</taxon>
        <taxon>fabids</taxon>
        <taxon>Cucurbitales</taxon>
        <taxon>Cucurbitaceae</taxon>
        <taxon>Benincaseae</taxon>
        <taxon>Citrullus</taxon>
    </lineage>
</organism>
<dbReference type="InterPro" id="IPR011990">
    <property type="entry name" value="TPR-like_helical_dom_sf"/>
</dbReference>
<reference evidence="5 6" key="1">
    <citation type="submission" date="2024-03" db="EMBL/GenBank/DDBJ databases">
        <authorList>
            <person name="Gkanogiannis A."/>
            <person name="Becerra Lopez-Lavalle L."/>
        </authorList>
    </citation>
    <scope>NUCLEOTIDE SEQUENCE [LARGE SCALE GENOMIC DNA]</scope>
</reference>
<evidence type="ECO:0000256" key="1">
    <source>
        <dbReference type="ARBA" id="ARBA00007626"/>
    </source>
</evidence>
<dbReference type="InterPro" id="IPR033443">
    <property type="entry name" value="PROP1-like_PPR_dom"/>
</dbReference>
<accession>A0ABP0Z1G4</accession>
<dbReference type="Proteomes" id="UP001642487">
    <property type="component" value="Chromosome 7"/>
</dbReference>
<evidence type="ECO:0000259" key="4">
    <source>
        <dbReference type="Pfam" id="PF17177"/>
    </source>
</evidence>
<dbReference type="InterPro" id="IPR044179">
    <property type="entry name" value="PPR5-like"/>
</dbReference>
<proteinExistence type="inferred from homology"/>
<dbReference type="Pfam" id="PF17177">
    <property type="entry name" value="PPR_long"/>
    <property type="match status" value="1"/>
</dbReference>
<keyword evidence="2" id="KW-0677">Repeat</keyword>
<dbReference type="PROSITE" id="PS51375">
    <property type="entry name" value="PPR"/>
    <property type="match status" value="1"/>
</dbReference>
<name>A0ABP0Z1G4_9ROSI</name>
<dbReference type="InterPro" id="IPR002885">
    <property type="entry name" value="PPR_rpt"/>
</dbReference>
<dbReference type="NCBIfam" id="TIGR00756">
    <property type="entry name" value="PPR"/>
    <property type="match status" value="1"/>
</dbReference>
<evidence type="ECO:0000256" key="2">
    <source>
        <dbReference type="ARBA" id="ARBA00022737"/>
    </source>
</evidence>
<sequence>MALTGKRVLALARSGSSMILLQQVRCRLSLRRLFSTDPSISISNPLLSRLLQEPTSSVKSVLDSQENAFLCTSRLSLNALVKSLISSSSPKKAQLVLEWKLEKMSKENESDPDPDFYIDLIRLCGELQNFPLAMHFFTAMEFQGVKPTVTTFNSLIEACISSHNMITAFSIFEVMKNSESYKPNTDTFYYFISAFSKLHDINSMQAWYSAKSAFEFSPDLRTYEALIYGSVKSKCFDFAVRCFEEMMLSGIVPNTIILENMLEGFCRRKNLDEVEKFLHVVLDKGWEINWNVVEKFIPIWFQSRELEGVEEILTKLNKSNLAPDGISSQTYC</sequence>
<evidence type="ECO:0000313" key="6">
    <source>
        <dbReference type="Proteomes" id="UP001642487"/>
    </source>
</evidence>
<dbReference type="PANTHER" id="PTHR47874">
    <property type="entry name" value="EXPRESSED PROTEIN"/>
    <property type="match status" value="1"/>
</dbReference>
<evidence type="ECO:0000313" key="5">
    <source>
        <dbReference type="EMBL" id="CAK9325616.1"/>
    </source>
</evidence>
<feature type="repeat" description="PPR" evidence="3">
    <location>
        <begin position="219"/>
        <end position="253"/>
    </location>
</feature>
<dbReference type="EMBL" id="OZ021741">
    <property type="protein sequence ID" value="CAK9325616.1"/>
    <property type="molecule type" value="Genomic_DNA"/>
</dbReference>
<feature type="domain" description="PROP1-like PPR" evidence="4">
    <location>
        <begin position="106"/>
        <end position="304"/>
    </location>
</feature>
<dbReference type="Gene3D" id="1.25.40.10">
    <property type="entry name" value="Tetratricopeptide repeat domain"/>
    <property type="match status" value="2"/>
</dbReference>
<dbReference type="PANTHER" id="PTHR47874:SF4">
    <property type="entry name" value="EXPRESSED PROTEIN"/>
    <property type="match status" value="1"/>
</dbReference>
<evidence type="ECO:0000256" key="3">
    <source>
        <dbReference type="PROSITE-ProRule" id="PRU00708"/>
    </source>
</evidence>
<protein>
    <recommendedName>
        <fullName evidence="4">PROP1-like PPR domain-containing protein</fullName>
    </recommendedName>
</protein>
<keyword evidence="6" id="KW-1185">Reference proteome</keyword>
<comment type="similarity">
    <text evidence="1">Belongs to the PPR family. P subfamily.</text>
</comment>